<dbReference type="GO" id="GO:0015297">
    <property type="term" value="F:antiporter activity"/>
    <property type="evidence" value="ECO:0007669"/>
    <property type="project" value="InterPro"/>
</dbReference>
<comment type="caution">
    <text evidence="2">The sequence shown here is derived from an EMBL/GenBank/DDBJ whole genome shotgun (WGS) entry which is preliminary data.</text>
</comment>
<dbReference type="PANTHER" id="PTHR43269">
    <property type="entry name" value="SODIUM/PROTON ANTIPORTER 1-RELATED"/>
    <property type="match status" value="1"/>
</dbReference>
<keyword evidence="1" id="KW-1133">Transmembrane helix</keyword>
<evidence type="ECO:0000313" key="3">
    <source>
        <dbReference type="Proteomes" id="UP001153076"/>
    </source>
</evidence>
<feature type="transmembrane region" description="Helical" evidence="1">
    <location>
        <begin position="136"/>
        <end position="156"/>
    </location>
</feature>
<dbReference type="InterPro" id="IPR045016">
    <property type="entry name" value="NhaD-like"/>
</dbReference>
<organism evidence="2 3">
    <name type="scientific">Carnegiea gigantea</name>
    <dbReference type="NCBI Taxonomy" id="171969"/>
    <lineage>
        <taxon>Eukaryota</taxon>
        <taxon>Viridiplantae</taxon>
        <taxon>Streptophyta</taxon>
        <taxon>Embryophyta</taxon>
        <taxon>Tracheophyta</taxon>
        <taxon>Spermatophyta</taxon>
        <taxon>Magnoliopsida</taxon>
        <taxon>eudicotyledons</taxon>
        <taxon>Gunneridae</taxon>
        <taxon>Pentapetalae</taxon>
        <taxon>Caryophyllales</taxon>
        <taxon>Cactineae</taxon>
        <taxon>Cactaceae</taxon>
        <taxon>Cactoideae</taxon>
        <taxon>Echinocereeae</taxon>
        <taxon>Carnegiea</taxon>
    </lineage>
</organism>
<proteinExistence type="predicted"/>
<gene>
    <name evidence="2" type="ORF">Cgig2_021559</name>
</gene>
<dbReference type="Proteomes" id="UP001153076">
    <property type="component" value="Unassembled WGS sequence"/>
</dbReference>
<dbReference type="OrthoDB" id="2865258at2759"/>
<sequence length="189" mass="20755">MLRIRRITTTKVFRDLLPAPPSMASSLSTSAYYPLTSRLPVCYTLPMLLQQVSPSAVKSQTSLNSRLWGRRCLRDLHREGKLPPTSGECDPLCSVDEMSSQDLEASYQSQTNFLKALAILAAAFTGAVAIKHPWVAANHDLAMVLLFGLGYAGIILEESLAFNKSGEGLLMAVSLWVIKIIGVRFLQMI</sequence>
<name>A0A9Q1K9N2_9CARY</name>
<dbReference type="PANTHER" id="PTHR43269:SF2">
    <property type="entry name" value="SODIUM_PROTON ANTIPORTER 1-RELATED"/>
    <property type="match status" value="1"/>
</dbReference>
<keyword evidence="1" id="KW-0472">Membrane</keyword>
<evidence type="ECO:0000313" key="2">
    <source>
        <dbReference type="EMBL" id="KAJ8439445.1"/>
    </source>
</evidence>
<keyword evidence="1" id="KW-0812">Transmembrane</keyword>
<dbReference type="EMBL" id="JAKOGI010000219">
    <property type="protein sequence ID" value="KAJ8439445.1"/>
    <property type="molecule type" value="Genomic_DNA"/>
</dbReference>
<keyword evidence="3" id="KW-1185">Reference proteome</keyword>
<reference evidence="2" key="1">
    <citation type="submission" date="2022-04" db="EMBL/GenBank/DDBJ databases">
        <title>Carnegiea gigantea Genome sequencing and assembly v2.</title>
        <authorList>
            <person name="Copetti D."/>
            <person name="Sanderson M.J."/>
            <person name="Burquez A."/>
            <person name="Wojciechowski M.F."/>
        </authorList>
    </citation>
    <scope>NUCLEOTIDE SEQUENCE</scope>
    <source>
        <strain evidence="2">SGP5-SGP5p</strain>
        <tissue evidence="2">Aerial part</tissue>
    </source>
</reference>
<protein>
    <submittedName>
        <fullName evidence="2">Uncharacterized protein</fullName>
    </submittedName>
</protein>
<feature type="transmembrane region" description="Helical" evidence="1">
    <location>
        <begin position="168"/>
        <end position="186"/>
    </location>
</feature>
<feature type="transmembrane region" description="Helical" evidence="1">
    <location>
        <begin position="113"/>
        <end position="130"/>
    </location>
</feature>
<dbReference type="GO" id="GO:0006814">
    <property type="term" value="P:sodium ion transport"/>
    <property type="evidence" value="ECO:0007669"/>
    <property type="project" value="InterPro"/>
</dbReference>
<evidence type="ECO:0000256" key="1">
    <source>
        <dbReference type="SAM" id="Phobius"/>
    </source>
</evidence>
<dbReference type="AlphaFoldDB" id="A0A9Q1K9N2"/>
<accession>A0A9Q1K9N2</accession>